<protein>
    <submittedName>
        <fullName evidence="1">Uncharacterized protein</fullName>
    </submittedName>
</protein>
<sequence length="474" mass="55893">MCVSHWKNGPVYEIQVSEMNEYSKSLESPFKWNENVRLAETYDEMQEPVVEFDEEPVLCLMTSAVNAYCQAVQRKYKETLKELEKVKKISIRFDSSQGEKRGVSIKVLRHIAEATEYEIYKLIGNKSETEKILKNITDSNDFLRDIEVATVHGCKSIMYSCFHEAGHEAAIKYAKLATSVYSECALWYYILGKNLRRARRTQDGKLEPSHEEKEALNKCRALSDEYFYSIYVAQMYREEKHFDKCKKIYTEIYHKKPSGTTVNLRLARAFIQFQDYEKAEKCFDRVESRCSSSSMYHHYKGLYFKKKDNLKEAAKHLKKAVNSSNIYAELDYTYVMMKVDKKFDAIEYLKSIIPKYEKSVALTQRIVLTIAYLQYRSGKDMNDALRKFLKAIRLNPNSKQLETFSYPLMSRWKKMNIFVFISQELLPKVTQRYPRIPPNIRDVYKNLIDLCEDYHRRRNESTAIRSLRAMKISM</sequence>
<name>A0ACC2NZK9_9HYME</name>
<evidence type="ECO:0000313" key="2">
    <source>
        <dbReference type="Proteomes" id="UP001239111"/>
    </source>
</evidence>
<organism evidence="1 2">
    <name type="scientific">Eretmocerus hayati</name>
    <dbReference type="NCBI Taxonomy" id="131215"/>
    <lineage>
        <taxon>Eukaryota</taxon>
        <taxon>Metazoa</taxon>
        <taxon>Ecdysozoa</taxon>
        <taxon>Arthropoda</taxon>
        <taxon>Hexapoda</taxon>
        <taxon>Insecta</taxon>
        <taxon>Pterygota</taxon>
        <taxon>Neoptera</taxon>
        <taxon>Endopterygota</taxon>
        <taxon>Hymenoptera</taxon>
        <taxon>Apocrita</taxon>
        <taxon>Proctotrupomorpha</taxon>
        <taxon>Chalcidoidea</taxon>
        <taxon>Aphelinidae</taxon>
        <taxon>Aphelininae</taxon>
        <taxon>Eretmocerus</taxon>
    </lineage>
</organism>
<proteinExistence type="predicted"/>
<dbReference type="EMBL" id="CM056742">
    <property type="protein sequence ID" value="KAJ8674970.1"/>
    <property type="molecule type" value="Genomic_DNA"/>
</dbReference>
<comment type="caution">
    <text evidence="1">The sequence shown here is derived from an EMBL/GenBank/DDBJ whole genome shotgun (WGS) entry which is preliminary data.</text>
</comment>
<evidence type="ECO:0000313" key="1">
    <source>
        <dbReference type="EMBL" id="KAJ8674970.1"/>
    </source>
</evidence>
<accession>A0ACC2NZK9</accession>
<gene>
    <name evidence="1" type="ORF">QAD02_010756</name>
</gene>
<keyword evidence="2" id="KW-1185">Reference proteome</keyword>
<dbReference type="Proteomes" id="UP001239111">
    <property type="component" value="Chromosome 2"/>
</dbReference>
<reference evidence="1" key="1">
    <citation type="submission" date="2023-04" db="EMBL/GenBank/DDBJ databases">
        <title>A chromosome-level genome assembly of the parasitoid wasp Eretmocerus hayati.</title>
        <authorList>
            <person name="Zhong Y."/>
            <person name="Liu S."/>
            <person name="Liu Y."/>
        </authorList>
    </citation>
    <scope>NUCLEOTIDE SEQUENCE</scope>
    <source>
        <strain evidence="1">ZJU_SS_LIU_2023</strain>
    </source>
</reference>